<protein>
    <submittedName>
        <fullName evidence="1">Uncharacterized protein</fullName>
    </submittedName>
</protein>
<proteinExistence type="predicted"/>
<comment type="caution">
    <text evidence="1">The sequence shown here is derived from an EMBL/GenBank/DDBJ whole genome shotgun (WGS) entry which is preliminary data.</text>
</comment>
<name>A0A9D5AAA5_PEA</name>
<accession>A0A9D5AAA5</accession>
<dbReference type="AlphaFoldDB" id="A0A9D5AAA5"/>
<evidence type="ECO:0000313" key="2">
    <source>
        <dbReference type="Proteomes" id="UP001058974"/>
    </source>
</evidence>
<organism evidence="1 2">
    <name type="scientific">Pisum sativum</name>
    <name type="common">Garden pea</name>
    <name type="synonym">Lathyrus oleraceus</name>
    <dbReference type="NCBI Taxonomy" id="3888"/>
    <lineage>
        <taxon>Eukaryota</taxon>
        <taxon>Viridiplantae</taxon>
        <taxon>Streptophyta</taxon>
        <taxon>Embryophyta</taxon>
        <taxon>Tracheophyta</taxon>
        <taxon>Spermatophyta</taxon>
        <taxon>Magnoliopsida</taxon>
        <taxon>eudicotyledons</taxon>
        <taxon>Gunneridae</taxon>
        <taxon>Pentapetalae</taxon>
        <taxon>rosids</taxon>
        <taxon>fabids</taxon>
        <taxon>Fabales</taxon>
        <taxon>Fabaceae</taxon>
        <taxon>Papilionoideae</taxon>
        <taxon>50 kb inversion clade</taxon>
        <taxon>NPAAA clade</taxon>
        <taxon>Hologalegina</taxon>
        <taxon>IRL clade</taxon>
        <taxon>Fabeae</taxon>
        <taxon>Lathyrus</taxon>
    </lineage>
</organism>
<sequence>MDVLKVKTSLVPVHLKLFKAGIMKQDHKKCYVCSRDPKGCFDVHKDIQMLISNCVLQVSGNKKNDEVSVIVPIFNKPKAFEIFCSPKKSTPPADSAKHLDIKMSDPFPYKSDKVVPWEYEPTTVVNDVEKSLVNNKVITNIADASNLTRRGRVFTPANLRGGKHVVEKPDNGKAPLVVPESRPIQDVEDEEFVHLIQKSDYKSLIIWTERSMSKQLPDNRLPVLNYTFKLDGARFEEFEDQKKGNYGLNNSRLIIWH</sequence>
<dbReference type="EMBL" id="JAMSHJ010000006">
    <property type="protein sequence ID" value="KAI5401109.1"/>
    <property type="molecule type" value="Genomic_DNA"/>
</dbReference>
<keyword evidence="2" id="KW-1185">Reference proteome</keyword>
<reference evidence="1 2" key="1">
    <citation type="journal article" date="2022" name="Nat. Genet.">
        <title>Improved pea reference genome and pan-genome highlight genomic features and evolutionary characteristics.</title>
        <authorList>
            <person name="Yang T."/>
            <person name="Liu R."/>
            <person name="Luo Y."/>
            <person name="Hu S."/>
            <person name="Wang D."/>
            <person name="Wang C."/>
            <person name="Pandey M.K."/>
            <person name="Ge S."/>
            <person name="Xu Q."/>
            <person name="Li N."/>
            <person name="Li G."/>
            <person name="Huang Y."/>
            <person name="Saxena R.K."/>
            <person name="Ji Y."/>
            <person name="Li M."/>
            <person name="Yan X."/>
            <person name="He Y."/>
            <person name="Liu Y."/>
            <person name="Wang X."/>
            <person name="Xiang C."/>
            <person name="Varshney R.K."/>
            <person name="Ding H."/>
            <person name="Gao S."/>
            <person name="Zong X."/>
        </authorList>
    </citation>
    <scope>NUCLEOTIDE SEQUENCE [LARGE SCALE GENOMIC DNA]</scope>
    <source>
        <strain evidence="1 2">cv. Zhongwan 6</strain>
    </source>
</reference>
<evidence type="ECO:0000313" key="1">
    <source>
        <dbReference type="EMBL" id="KAI5401109.1"/>
    </source>
</evidence>
<gene>
    <name evidence="1" type="ORF">KIW84_065811</name>
</gene>
<dbReference type="Proteomes" id="UP001058974">
    <property type="component" value="Chromosome 6"/>
</dbReference>
<dbReference type="Gramene" id="Psat06G0581100-T1">
    <property type="protein sequence ID" value="KAI5401109.1"/>
    <property type="gene ID" value="KIW84_065811"/>
</dbReference>